<dbReference type="Proteomes" id="UP000287651">
    <property type="component" value="Unassembled WGS sequence"/>
</dbReference>
<gene>
    <name evidence="2" type="ORF">B296_00057546</name>
</gene>
<evidence type="ECO:0000256" key="1">
    <source>
        <dbReference type="SAM" id="MobiDB-lite"/>
    </source>
</evidence>
<reference evidence="2 3" key="1">
    <citation type="journal article" date="2014" name="Agronomy (Basel)">
        <title>A Draft Genome Sequence for Ensete ventricosum, the Drought-Tolerant Tree Against Hunger.</title>
        <authorList>
            <person name="Harrison J."/>
            <person name="Moore K.A."/>
            <person name="Paszkiewicz K."/>
            <person name="Jones T."/>
            <person name="Grant M."/>
            <person name="Ambacheew D."/>
            <person name="Muzemil S."/>
            <person name="Studholme D.J."/>
        </authorList>
    </citation>
    <scope>NUCLEOTIDE SEQUENCE [LARGE SCALE GENOMIC DNA]</scope>
</reference>
<protein>
    <submittedName>
        <fullName evidence="2">Uncharacterized protein</fullName>
    </submittedName>
</protein>
<dbReference type="EMBL" id="AMZH03018307">
    <property type="protein sequence ID" value="RRT41777.1"/>
    <property type="molecule type" value="Genomic_DNA"/>
</dbReference>
<sequence>MVLLKPEKERRTRTRSKRSRSGRRSRKKRRKEHIGRTGRRRPAVEMEAAALRVGGSGDAVGRSHGKGRERE</sequence>
<accession>A0A426XQK1</accession>
<proteinExistence type="predicted"/>
<evidence type="ECO:0000313" key="3">
    <source>
        <dbReference type="Proteomes" id="UP000287651"/>
    </source>
</evidence>
<dbReference type="AlphaFoldDB" id="A0A426XQK1"/>
<evidence type="ECO:0000313" key="2">
    <source>
        <dbReference type="EMBL" id="RRT41777.1"/>
    </source>
</evidence>
<comment type="caution">
    <text evidence="2">The sequence shown here is derived from an EMBL/GenBank/DDBJ whole genome shotgun (WGS) entry which is preliminary data.</text>
</comment>
<feature type="region of interest" description="Disordered" evidence="1">
    <location>
        <begin position="1"/>
        <end position="71"/>
    </location>
</feature>
<feature type="compositionally biased region" description="Basic and acidic residues" evidence="1">
    <location>
        <begin position="1"/>
        <end position="10"/>
    </location>
</feature>
<organism evidence="2 3">
    <name type="scientific">Ensete ventricosum</name>
    <name type="common">Abyssinian banana</name>
    <name type="synonym">Musa ensete</name>
    <dbReference type="NCBI Taxonomy" id="4639"/>
    <lineage>
        <taxon>Eukaryota</taxon>
        <taxon>Viridiplantae</taxon>
        <taxon>Streptophyta</taxon>
        <taxon>Embryophyta</taxon>
        <taxon>Tracheophyta</taxon>
        <taxon>Spermatophyta</taxon>
        <taxon>Magnoliopsida</taxon>
        <taxon>Liliopsida</taxon>
        <taxon>Zingiberales</taxon>
        <taxon>Musaceae</taxon>
        <taxon>Ensete</taxon>
    </lineage>
</organism>
<feature type="compositionally biased region" description="Basic residues" evidence="1">
    <location>
        <begin position="11"/>
        <end position="41"/>
    </location>
</feature>
<name>A0A426XQK1_ENSVE</name>
<feature type="non-terminal residue" evidence="2">
    <location>
        <position position="71"/>
    </location>
</feature>